<protein>
    <submittedName>
        <fullName evidence="7">MFS transporter</fullName>
    </submittedName>
</protein>
<dbReference type="AlphaFoldDB" id="A0A367LTJ6"/>
<evidence type="ECO:0000256" key="2">
    <source>
        <dbReference type="ARBA" id="ARBA00022692"/>
    </source>
</evidence>
<feature type="non-terminal residue" evidence="7">
    <location>
        <position position="76"/>
    </location>
</feature>
<sequence>MPSTVSSSRLGLAGLCILLAGQLLPMIDFSIVNVALDALAHSLGASETELELIVAVYGVAFAVCLAVGGRLGATYG</sequence>
<name>A0A367LTJ6_PSEAI</name>
<dbReference type="EMBL" id="QORE01004052">
    <property type="protein sequence ID" value="RCI64656.1"/>
    <property type="molecule type" value="Genomic_DNA"/>
</dbReference>
<dbReference type="SUPFAM" id="SSF103473">
    <property type="entry name" value="MFS general substrate transporter"/>
    <property type="match status" value="1"/>
</dbReference>
<dbReference type="Gene3D" id="1.20.1720.10">
    <property type="entry name" value="Multidrug resistance protein D"/>
    <property type="match status" value="1"/>
</dbReference>
<dbReference type="PROSITE" id="PS50850">
    <property type="entry name" value="MFS"/>
    <property type="match status" value="1"/>
</dbReference>
<evidence type="ECO:0000256" key="4">
    <source>
        <dbReference type="ARBA" id="ARBA00023136"/>
    </source>
</evidence>
<evidence type="ECO:0000256" key="3">
    <source>
        <dbReference type="ARBA" id="ARBA00022989"/>
    </source>
</evidence>
<dbReference type="InterPro" id="IPR020846">
    <property type="entry name" value="MFS_dom"/>
</dbReference>
<evidence type="ECO:0000256" key="5">
    <source>
        <dbReference type="SAM" id="Phobius"/>
    </source>
</evidence>
<evidence type="ECO:0000256" key="1">
    <source>
        <dbReference type="ARBA" id="ARBA00004141"/>
    </source>
</evidence>
<evidence type="ECO:0000313" key="7">
    <source>
        <dbReference type="EMBL" id="RCI64656.1"/>
    </source>
</evidence>
<gene>
    <name evidence="7" type="ORF">DT376_44770</name>
</gene>
<reference evidence="7 8" key="1">
    <citation type="submission" date="2018-07" db="EMBL/GenBank/DDBJ databases">
        <title>Mechanisms of high-level aminoglycoside resistance among Gram-negative pathogens in Brazil.</title>
        <authorList>
            <person name="Ballaben A.S."/>
            <person name="Darini A.L.C."/>
            <person name="Doi Y."/>
        </authorList>
    </citation>
    <scope>NUCLEOTIDE SEQUENCE [LARGE SCALE GENOMIC DNA]</scope>
    <source>
        <strain evidence="7 8">B2-305</strain>
    </source>
</reference>
<evidence type="ECO:0000259" key="6">
    <source>
        <dbReference type="PROSITE" id="PS50850"/>
    </source>
</evidence>
<dbReference type="GO" id="GO:0016020">
    <property type="term" value="C:membrane"/>
    <property type="evidence" value="ECO:0007669"/>
    <property type="project" value="UniProtKB-SubCell"/>
</dbReference>
<keyword evidence="3 5" id="KW-1133">Transmembrane helix</keyword>
<organism evidence="7 8">
    <name type="scientific">Pseudomonas aeruginosa</name>
    <dbReference type="NCBI Taxonomy" id="287"/>
    <lineage>
        <taxon>Bacteria</taxon>
        <taxon>Pseudomonadati</taxon>
        <taxon>Pseudomonadota</taxon>
        <taxon>Gammaproteobacteria</taxon>
        <taxon>Pseudomonadales</taxon>
        <taxon>Pseudomonadaceae</taxon>
        <taxon>Pseudomonas</taxon>
    </lineage>
</organism>
<feature type="domain" description="Major facilitator superfamily (MFS) profile" evidence="6">
    <location>
        <begin position="14"/>
        <end position="76"/>
    </location>
</feature>
<evidence type="ECO:0000313" key="8">
    <source>
        <dbReference type="Proteomes" id="UP000253594"/>
    </source>
</evidence>
<comment type="caution">
    <text evidence="7">The sequence shown here is derived from an EMBL/GenBank/DDBJ whole genome shotgun (WGS) entry which is preliminary data.</text>
</comment>
<keyword evidence="4 5" id="KW-0472">Membrane</keyword>
<comment type="subcellular location">
    <subcellularLocation>
        <location evidence="1">Membrane</location>
        <topology evidence="1">Multi-pass membrane protein</topology>
    </subcellularLocation>
</comment>
<dbReference type="InterPro" id="IPR036259">
    <property type="entry name" value="MFS_trans_sf"/>
</dbReference>
<dbReference type="GO" id="GO:0022857">
    <property type="term" value="F:transmembrane transporter activity"/>
    <property type="evidence" value="ECO:0007669"/>
    <property type="project" value="InterPro"/>
</dbReference>
<dbReference type="PANTHER" id="PTHR42718:SF39">
    <property type="entry name" value="ACTINORHODIN TRANSPORTER-RELATED"/>
    <property type="match status" value="1"/>
</dbReference>
<dbReference type="PANTHER" id="PTHR42718">
    <property type="entry name" value="MAJOR FACILITATOR SUPERFAMILY MULTIDRUG TRANSPORTER MFSC"/>
    <property type="match status" value="1"/>
</dbReference>
<dbReference type="Proteomes" id="UP000253594">
    <property type="component" value="Unassembled WGS sequence"/>
</dbReference>
<accession>A0A367LTJ6</accession>
<proteinExistence type="predicted"/>
<keyword evidence="2 5" id="KW-0812">Transmembrane</keyword>
<feature type="transmembrane region" description="Helical" evidence="5">
    <location>
        <begin position="52"/>
        <end position="73"/>
    </location>
</feature>